<dbReference type="EMBL" id="CP020867">
    <property type="protein sequence ID" value="ARJ56891.1"/>
    <property type="molecule type" value="Genomic_DNA"/>
</dbReference>
<evidence type="ECO:0000313" key="2">
    <source>
        <dbReference type="Proteomes" id="UP000192902"/>
    </source>
</evidence>
<dbReference type="InterPro" id="IPR021353">
    <property type="entry name" value="DUF2972"/>
</dbReference>
<evidence type="ECO:0000313" key="1">
    <source>
        <dbReference type="EMBL" id="ARJ56891.1"/>
    </source>
</evidence>
<protein>
    <recommendedName>
        <fullName evidence="3">DUF2972 domain-containing protein</fullName>
    </recommendedName>
</protein>
<dbReference type="AlphaFoldDB" id="A0A1W6BXS8"/>
<dbReference type="Proteomes" id="UP000192902">
    <property type="component" value="Chromosome"/>
</dbReference>
<dbReference type="STRING" id="1121267.CCUN_1302"/>
<dbReference type="RefSeq" id="WP_027306013.1">
    <property type="nucleotide sequence ID" value="NZ_CP020867.1"/>
</dbReference>
<dbReference type="eggNOG" id="ENOG5031AB0">
    <property type="taxonomic scope" value="Bacteria"/>
</dbReference>
<proteinExistence type="predicted"/>
<dbReference type="Pfam" id="PF11186">
    <property type="entry name" value="DUF2972"/>
    <property type="match status" value="1"/>
</dbReference>
<accession>A0A1W6BXS8</accession>
<name>A0A1W6BXS8_9BACT</name>
<gene>
    <name evidence="1" type="ORF">CCUN_1302</name>
</gene>
<organism evidence="1 2">
    <name type="scientific">Campylobacter cuniculorum DSM 23162 = LMG 24588</name>
    <dbReference type="NCBI Taxonomy" id="1121267"/>
    <lineage>
        <taxon>Bacteria</taxon>
        <taxon>Pseudomonadati</taxon>
        <taxon>Campylobacterota</taxon>
        <taxon>Epsilonproteobacteria</taxon>
        <taxon>Campylobacterales</taxon>
        <taxon>Campylobacteraceae</taxon>
        <taxon>Campylobacter</taxon>
    </lineage>
</organism>
<dbReference type="OrthoDB" id="5361165at2"/>
<reference evidence="1 2" key="1">
    <citation type="submission" date="2017-04" db="EMBL/GenBank/DDBJ databases">
        <title>Complete genome sequence of the Campylobacter cuniculorum type strain LMG24588.</title>
        <authorList>
            <person name="Miller W.G."/>
            <person name="Yee E."/>
            <person name="Revez J."/>
            <person name="Bono J.L."/>
            <person name="Rossi M."/>
        </authorList>
    </citation>
    <scope>NUCLEOTIDE SEQUENCE [LARGE SCALE GENOMIC DNA]</scope>
    <source>
        <strain evidence="1 2">LMG 24588</strain>
    </source>
</reference>
<evidence type="ECO:0008006" key="3">
    <source>
        <dbReference type="Google" id="ProtNLM"/>
    </source>
</evidence>
<sequence length="426" mass="50800">MKESKGFYILKNQGLKVFLAYKFKKIKYQVKRIQNHIYALDFNKSLPQNYKFVVFLTHLSGHAAFQTFFKLCGLNSICLINSNGKFLYSEVKKDFQKNASRDLKNNYCIIYNYGNKHFNIKYFSYVSKLINNTQLLILTRDPISRMKTAVNHGSLRLNQMGFKEGFLSSKEISLKDKPYEILDRICYAGGGIKPDISKENFKNVSFRYFTLLKPFLKPELNHKIVYIDMQELIPQKAFETMKNLAKELDFTPPKEEDKEKFSQIFWNKFQFLLPTILKITKNDFAVLKKDLRIKLCERYFKDLDCVDLKEELIEKDTAFYEEIAILVNAEDLKIIKAHQEIQEKLKIYLKEFFKALEYWVNFKLQNQIKEEQILIYLKENKILRKKLKQILDEELAHIKIHRPDIVASWKYYNEFEKICEELDKIQ</sequence>
<dbReference type="KEGG" id="ccun:CCUN_1302"/>